<dbReference type="VEuPathDB" id="FungiDB:RO3G_00220"/>
<dbReference type="RefSeq" id="XP_067510912.1">
    <property type="nucleotide sequence ID" value="XM_067654811.1"/>
</dbReference>
<reference evidence="1 2" key="1">
    <citation type="journal article" date="2009" name="PLoS Genet.">
        <title>Genomic analysis of the basal lineage fungus Rhizopus oryzae reveals a whole-genome duplication.</title>
        <authorList>
            <person name="Ma L.-J."/>
            <person name="Ibrahim A.S."/>
            <person name="Skory C."/>
            <person name="Grabherr M.G."/>
            <person name="Burger G."/>
            <person name="Butler M."/>
            <person name="Elias M."/>
            <person name="Idnurm A."/>
            <person name="Lang B.F."/>
            <person name="Sone T."/>
            <person name="Abe A."/>
            <person name="Calvo S.E."/>
            <person name="Corrochano L.M."/>
            <person name="Engels R."/>
            <person name="Fu J."/>
            <person name="Hansberg W."/>
            <person name="Kim J.-M."/>
            <person name="Kodira C.D."/>
            <person name="Koehrsen M.J."/>
            <person name="Liu B."/>
            <person name="Miranda-Saavedra D."/>
            <person name="O'Leary S."/>
            <person name="Ortiz-Castellanos L."/>
            <person name="Poulter R."/>
            <person name="Rodriguez-Romero J."/>
            <person name="Ruiz-Herrera J."/>
            <person name="Shen Y.-Q."/>
            <person name="Zeng Q."/>
            <person name="Galagan J."/>
            <person name="Birren B.W."/>
            <person name="Cuomo C.A."/>
            <person name="Wickes B.L."/>
        </authorList>
    </citation>
    <scope>NUCLEOTIDE SEQUENCE [LARGE SCALE GENOMIC DNA]</scope>
    <source>
        <strain evidence="2">RA 99-880 / ATCC MYA-4621 / FGSC 9543 / NRRL 43880</strain>
    </source>
</reference>
<keyword evidence="2" id="KW-1185">Reference proteome</keyword>
<evidence type="ECO:0000313" key="2">
    <source>
        <dbReference type="Proteomes" id="UP000009138"/>
    </source>
</evidence>
<protein>
    <submittedName>
        <fullName evidence="1">Uncharacterized protein</fullName>
    </submittedName>
</protein>
<dbReference type="GeneID" id="93607192"/>
<dbReference type="InParanoid" id="I1BH36"/>
<dbReference type="EMBL" id="CH476732">
    <property type="protein sequence ID" value="EIE75516.1"/>
    <property type="molecule type" value="Genomic_DNA"/>
</dbReference>
<evidence type="ECO:0000313" key="1">
    <source>
        <dbReference type="EMBL" id="EIE75516.1"/>
    </source>
</evidence>
<gene>
    <name evidence="1" type="ORF">RO3G_00220</name>
</gene>
<dbReference type="AlphaFoldDB" id="I1BH36"/>
<proteinExistence type="predicted"/>
<name>I1BH36_RHIO9</name>
<organism evidence="1 2">
    <name type="scientific">Rhizopus delemar (strain RA 99-880 / ATCC MYA-4621 / FGSC 9543 / NRRL 43880)</name>
    <name type="common">Mucormycosis agent</name>
    <name type="synonym">Rhizopus arrhizus var. delemar</name>
    <dbReference type="NCBI Taxonomy" id="246409"/>
    <lineage>
        <taxon>Eukaryota</taxon>
        <taxon>Fungi</taxon>
        <taxon>Fungi incertae sedis</taxon>
        <taxon>Mucoromycota</taxon>
        <taxon>Mucoromycotina</taxon>
        <taxon>Mucoromycetes</taxon>
        <taxon>Mucorales</taxon>
        <taxon>Mucorineae</taxon>
        <taxon>Rhizopodaceae</taxon>
        <taxon>Rhizopus</taxon>
    </lineage>
</organism>
<accession>I1BH36</accession>
<sequence>MEKMLHMLFMLYERVELPLVGDVLWDTKTAMVQKDTDVVAIPPEKKGCEKLPSLCRGHTNLLCIVPILISDRGSMSMSSIL</sequence>
<dbReference type="Proteomes" id="UP000009138">
    <property type="component" value="Unassembled WGS sequence"/>
</dbReference>